<evidence type="ECO:0000313" key="11">
    <source>
        <dbReference type="EMBL" id="MBB5223153.1"/>
    </source>
</evidence>
<keyword evidence="6" id="KW-0029">Amino-acid transport</keyword>
<evidence type="ECO:0000256" key="6">
    <source>
        <dbReference type="ARBA" id="ARBA00022970"/>
    </source>
</evidence>
<evidence type="ECO:0000256" key="8">
    <source>
        <dbReference type="ARBA" id="ARBA00023136"/>
    </source>
</evidence>
<reference evidence="11 12" key="1">
    <citation type="submission" date="2020-08" db="EMBL/GenBank/DDBJ databases">
        <title>Genomic Encyclopedia of Type Strains, Phase IV (KMG-IV): sequencing the most valuable type-strain genomes for metagenomic binning, comparative biology and taxonomic classification.</title>
        <authorList>
            <person name="Goeker M."/>
        </authorList>
    </citation>
    <scope>NUCLEOTIDE SEQUENCE [LARGE SCALE GENOMIC DNA]</scope>
    <source>
        <strain evidence="11 12">DSM 101730</strain>
    </source>
</reference>
<feature type="transmembrane region" description="Helical" evidence="10">
    <location>
        <begin position="158"/>
        <end position="175"/>
    </location>
</feature>
<feature type="transmembrane region" description="Helical" evidence="10">
    <location>
        <begin position="74"/>
        <end position="97"/>
    </location>
</feature>
<organism evidence="11 12">
    <name type="scientific">Amaricoccus macauensis</name>
    <dbReference type="NCBI Taxonomy" id="57001"/>
    <lineage>
        <taxon>Bacteria</taxon>
        <taxon>Pseudomonadati</taxon>
        <taxon>Pseudomonadota</taxon>
        <taxon>Alphaproteobacteria</taxon>
        <taxon>Rhodobacterales</taxon>
        <taxon>Paracoccaceae</taxon>
        <taxon>Amaricoccus</taxon>
    </lineage>
</organism>
<evidence type="ECO:0000256" key="5">
    <source>
        <dbReference type="ARBA" id="ARBA00022692"/>
    </source>
</evidence>
<keyword evidence="4" id="KW-0997">Cell inner membrane</keyword>
<dbReference type="GO" id="GO:0005304">
    <property type="term" value="F:L-valine transmembrane transporter activity"/>
    <property type="evidence" value="ECO:0007669"/>
    <property type="project" value="TreeGrafter"/>
</dbReference>
<evidence type="ECO:0000256" key="3">
    <source>
        <dbReference type="ARBA" id="ARBA00022475"/>
    </source>
</evidence>
<keyword evidence="8 10" id="KW-0472">Membrane</keyword>
<evidence type="ECO:0000256" key="1">
    <source>
        <dbReference type="ARBA" id="ARBA00004651"/>
    </source>
</evidence>
<feature type="transmembrane region" description="Helical" evidence="10">
    <location>
        <begin position="42"/>
        <end position="68"/>
    </location>
</feature>
<dbReference type="GO" id="GO:0042941">
    <property type="term" value="P:D-alanine transmembrane transport"/>
    <property type="evidence" value="ECO:0007669"/>
    <property type="project" value="TreeGrafter"/>
</dbReference>
<dbReference type="GO" id="GO:0005886">
    <property type="term" value="C:plasma membrane"/>
    <property type="evidence" value="ECO:0007669"/>
    <property type="project" value="UniProtKB-SubCell"/>
</dbReference>
<keyword evidence="7 10" id="KW-1133">Transmembrane helix</keyword>
<name>A0A840SV52_9RHOB</name>
<dbReference type="GO" id="GO:0015808">
    <property type="term" value="P:L-alanine transport"/>
    <property type="evidence" value="ECO:0007669"/>
    <property type="project" value="TreeGrafter"/>
</dbReference>
<feature type="transmembrane region" description="Helical" evidence="10">
    <location>
        <begin position="109"/>
        <end position="127"/>
    </location>
</feature>
<evidence type="ECO:0000313" key="12">
    <source>
        <dbReference type="Proteomes" id="UP000549457"/>
    </source>
</evidence>
<feature type="transmembrane region" description="Helical" evidence="10">
    <location>
        <begin position="208"/>
        <end position="229"/>
    </location>
</feature>
<comment type="subcellular location">
    <subcellularLocation>
        <location evidence="1">Cell membrane</location>
        <topology evidence="1">Multi-pass membrane protein</topology>
    </subcellularLocation>
</comment>
<proteinExistence type="inferred from homology"/>
<keyword evidence="5 10" id="KW-0812">Transmembrane</keyword>
<dbReference type="GO" id="GO:0015192">
    <property type="term" value="F:L-phenylalanine transmembrane transporter activity"/>
    <property type="evidence" value="ECO:0007669"/>
    <property type="project" value="TreeGrafter"/>
</dbReference>
<dbReference type="PANTHER" id="PTHR11795:SF371">
    <property type="entry name" value="HIGH-AFFINITY BRANCHED-CHAIN AMINO ACID TRANSPORT SYSTEM PERMEASE PROTEIN LIVH"/>
    <property type="match status" value="1"/>
</dbReference>
<evidence type="ECO:0000256" key="9">
    <source>
        <dbReference type="ARBA" id="ARBA00037998"/>
    </source>
</evidence>
<dbReference type="GO" id="GO:1903806">
    <property type="term" value="P:L-isoleucine import across plasma membrane"/>
    <property type="evidence" value="ECO:0007669"/>
    <property type="project" value="TreeGrafter"/>
</dbReference>
<evidence type="ECO:0000256" key="2">
    <source>
        <dbReference type="ARBA" id="ARBA00022448"/>
    </source>
</evidence>
<gene>
    <name evidence="11" type="ORF">HNP73_003100</name>
</gene>
<feature type="transmembrane region" description="Helical" evidence="10">
    <location>
        <begin position="271"/>
        <end position="293"/>
    </location>
</feature>
<keyword evidence="12" id="KW-1185">Reference proteome</keyword>
<evidence type="ECO:0000256" key="7">
    <source>
        <dbReference type="ARBA" id="ARBA00022989"/>
    </source>
</evidence>
<comment type="caution">
    <text evidence="11">The sequence shown here is derived from an EMBL/GenBank/DDBJ whole genome shotgun (WGS) entry which is preliminary data.</text>
</comment>
<dbReference type="AlphaFoldDB" id="A0A840SV52"/>
<feature type="transmembrane region" description="Helical" evidence="10">
    <location>
        <begin position="6"/>
        <end position="30"/>
    </location>
</feature>
<protein>
    <submittedName>
        <fullName evidence="11">Branched-chain amino acid transport system permease protein</fullName>
    </submittedName>
</protein>
<dbReference type="CDD" id="cd06582">
    <property type="entry name" value="TM_PBP1_LivH_like"/>
    <property type="match status" value="1"/>
</dbReference>
<dbReference type="InterPro" id="IPR052157">
    <property type="entry name" value="BCAA_transport_permease"/>
</dbReference>
<dbReference type="Pfam" id="PF02653">
    <property type="entry name" value="BPD_transp_2"/>
    <property type="match status" value="1"/>
</dbReference>
<accession>A0A840SV52</accession>
<evidence type="ECO:0000256" key="4">
    <source>
        <dbReference type="ARBA" id="ARBA00022519"/>
    </source>
</evidence>
<keyword evidence="2" id="KW-0813">Transport</keyword>
<sequence length="304" mass="31130">MSPQILVDGLIAGSMIGLGAIGVTLTYSILRFANFAHGDYLAWGAYFALALSGALGSLAGGALAAPIGPFSFGWSLPLAALAATALTAGLALLVDALLFGPLRRRGSSVIILVMASFGAALTLRSLLEFTFTSKPFYYTGELQIAVRFAGMRATPDQLLSLAVALVLVILVHLLLTRTAIGREMRAVAENPGLAGVAGVDVRRVVRTVWALGAVLACMAGVMAGLLIQIRPQMGLDLLLPLFAAAILGGIGSVPGAMLAGLIVGVGEAATVAVVGAQWRAAVAFVILVAILLLRPQGLFGRSDG</sequence>
<dbReference type="GO" id="GO:0015190">
    <property type="term" value="F:L-leucine transmembrane transporter activity"/>
    <property type="evidence" value="ECO:0007669"/>
    <property type="project" value="TreeGrafter"/>
</dbReference>
<dbReference type="GO" id="GO:0015188">
    <property type="term" value="F:L-isoleucine transmembrane transporter activity"/>
    <property type="evidence" value="ECO:0007669"/>
    <property type="project" value="TreeGrafter"/>
</dbReference>
<dbReference type="InterPro" id="IPR001851">
    <property type="entry name" value="ABC_transp_permease"/>
</dbReference>
<dbReference type="Proteomes" id="UP000549457">
    <property type="component" value="Unassembled WGS sequence"/>
</dbReference>
<dbReference type="RefSeq" id="WP_184151510.1">
    <property type="nucleotide sequence ID" value="NZ_JACHFM010000003.1"/>
</dbReference>
<keyword evidence="3" id="KW-1003">Cell membrane</keyword>
<dbReference type="PANTHER" id="PTHR11795">
    <property type="entry name" value="BRANCHED-CHAIN AMINO ACID TRANSPORT SYSTEM PERMEASE PROTEIN LIVH"/>
    <property type="match status" value="1"/>
</dbReference>
<comment type="similarity">
    <text evidence="9">Belongs to the binding-protein-dependent transport system permease family. LivHM subfamily.</text>
</comment>
<evidence type="ECO:0000256" key="10">
    <source>
        <dbReference type="SAM" id="Phobius"/>
    </source>
</evidence>
<feature type="transmembrane region" description="Helical" evidence="10">
    <location>
        <begin position="241"/>
        <end position="264"/>
    </location>
</feature>
<dbReference type="EMBL" id="JACHFM010000003">
    <property type="protein sequence ID" value="MBB5223153.1"/>
    <property type="molecule type" value="Genomic_DNA"/>
</dbReference>